<accession>A0A9N7MVH3</accession>
<dbReference type="PANTHER" id="PTHR22767">
    <property type="entry name" value="N-TERMINAL ACETYLTRANSFERASE-RELATED"/>
    <property type="match status" value="1"/>
</dbReference>
<evidence type="ECO:0000313" key="3">
    <source>
        <dbReference type="EMBL" id="CAA0820617.1"/>
    </source>
</evidence>
<dbReference type="InterPro" id="IPR011990">
    <property type="entry name" value="TPR-like_helical_dom_sf"/>
</dbReference>
<dbReference type="InterPro" id="IPR019183">
    <property type="entry name" value="NAA25_NatB_aux_su"/>
</dbReference>
<name>A0A9N7MVH3_STRHE</name>
<keyword evidence="2" id="KW-0802">TPR repeat</keyword>
<feature type="repeat" description="TPR" evidence="2">
    <location>
        <begin position="232"/>
        <end position="265"/>
    </location>
</feature>
<dbReference type="InterPro" id="IPR019734">
    <property type="entry name" value="TPR_rpt"/>
</dbReference>
<proteinExistence type="inferred from homology"/>
<reference evidence="3" key="1">
    <citation type="submission" date="2019-12" db="EMBL/GenBank/DDBJ databases">
        <authorList>
            <person name="Scholes J."/>
        </authorList>
    </citation>
    <scope>NUCLEOTIDE SEQUENCE</scope>
</reference>
<gene>
    <name evidence="3" type="ORF">SHERM_18619</name>
</gene>
<dbReference type="GO" id="GO:0031416">
    <property type="term" value="C:NatB complex"/>
    <property type="evidence" value="ECO:0007669"/>
    <property type="project" value="TreeGrafter"/>
</dbReference>
<sequence>MASKFGLAGGIPERRVRPIWDAVDSRQFKNALKLSTALLSKYPKSPYALALKALILERMGKNEEALSVCLNAKEILLTSDSSVYGDDLTLSTLQIVFQRLDHLDMATSCYEHACMKYPNNLELMMGLFNCYVREYSFVKQQQIAIKMYKIAGEERFLLWAACSIQLQVCCGNGGNKLFQLAEGLLKKHIASHGLHEPEALSVYISLLEQQCKYGDALEILSGNLGSLMMIEVDKLRLQGRLLAKAGDYAAAADVFQKLLELCPGDWECFLQYIGCLLEDASIFVKEADPVNIPNSIRCTNLQISEEHFDSRMSDAENFIQKLMVEEINKSERCLYLARLEIERQKILFGKGDADNVVEDLMQYFVRFGHLACCTSDVEMFLQALDNDKKSEFLKKLVKEYEASVSAPTKALGQSITIFKVQNIIGDMFALQLFWRTRDLGYLLESIMILEFGLTIRRYVWQYKVSLVHLYSYWNSLPLAYERYKSLDVKNILLETVSHHILPQMLSSLLWADTNDLLREYLKFMDDHFRESADLTFLAYRHRNYSKAIEFVQFKERLQRSSQYLMAKIESPVLQLKQHSDKIDEEERILESLGFGIHFVELSNEIRSKSLTFNEDLKLRPWWTPTYDKNYLLGPFEGVSYCPAENMHNQIKQTEANVIKTIEKRSLLPRMIYLSMYSASSSVKETIEANGSRVDPKHSLELKILLERYASILEFPFQDAVEYVFVVLSGTTSLKAPNPDIIDWMNFAVFLNAWNLNSHEAKSSQDKCGPGSSSTWKLVNNLLSKYVLETIKSAGPTASAPGNDISFLAQLVTEPLAWHALIIQSRVRSLLPSGKKKKKGGPVEQSNSQLVNEIQISIGSLCDTLEVVTKWLKEQLDKLDTEFDPIFSSIQSKERQSGPGKVFNMVESCLTRVDSVEVGDRIFEAVQSWSPAEVVRKITAGQGSLLSEFLKICESKIKFLQGLRLQL</sequence>
<dbReference type="Proteomes" id="UP001153555">
    <property type="component" value="Unassembled WGS sequence"/>
</dbReference>
<evidence type="ECO:0000256" key="2">
    <source>
        <dbReference type="PROSITE-ProRule" id="PRU00339"/>
    </source>
</evidence>
<dbReference type="Pfam" id="PF09797">
    <property type="entry name" value="NatB_MDM20"/>
    <property type="match status" value="2"/>
</dbReference>
<dbReference type="PROSITE" id="PS50005">
    <property type="entry name" value="TPR"/>
    <property type="match status" value="1"/>
</dbReference>
<dbReference type="SUPFAM" id="SSF48452">
    <property type="entry name" value="TPR-like"/>
    <property type="match status" value="1"/>
</dbReference>
<dbReference type="OrthoDB" id="1874341at2759"/>
<protein>
    <submittedName>
        <fullName evidence="3">Tetratricopeptide repeat (TPR)-like superfamily protein</fullName>
    </submittedName>
</protein>
<comment type="caution">
    <text evidence="3">The sequence shown here is derived from an EMBL/GenBank/DDBJ whole genome shotgun (WGS) entry which is preliminary data.</text>
</comment>
<dbReference type="Gene3D" id="1.25.40.1040">
    <property type="match status" value="1"/>
</dbReference>
<organism evidence="3 4">
    <name type="scientific">Striga hermonthica</name>
    <name type="common">Purple witchweed</name>
    <name type="synonym">Buchnera hermonthica</name>
    <dbReference type="NCBI Taxonomy" id="68872"/>
    <lineage>
        <taxon>Eukaryota</taxon>
        <taxon>Viridiplantae</taxon>
        <taxon>Streptophyta</taxon>
        <taxon>Embryophyta</taxon>
        <taxon>Tracheophyta</taxon>
        <taxon>Spermatophyta</taxon>
        <taxon>Magnoliopsida</taxon>
        <taxon>eudicotyledons</taxon>
        <taxon>Gunneridae</taxon>
        <taxon>Pentapetalae</taxon>
        <taxon>asterids</taxon>
        <taxon>lamiids</taxon>
        <taxon>Lamiales</taxon>
        <taxon>Orobanchaceae</taxon>
        <taxon>Buchnereae</taxon>
        <taxon>Striga</taxon>
    </lineage>
</organism>
<dbReference type="FunFam" id="1.25.40.1040:FF:000007">
    <property type="entry name" value="N-alpha-acetyltransferase 25, NatB auxiliary subunit"/>
    <property type="match status" value="1"/>
</dbReference>
<comment type="similarity">
    <text evidence="1">Belongs to the MDM20/NAA25 family.</text>
</comment>
<evidence type="ECO:0000313" key="4">
    <source>
        <dbReference type="Proteomes" id="UP001153555"/>
    </source>
</evidence>
<evidence type="ECO:0000256" key="1">
    <source>
        <dbReference type="ARBA" id="ARBA00006298"/>
    </source>
</evidence>
<dbReference type="EMBL" id="CACSLK010020742">
    <property type="protein sequence ID" value="CAA0820617.1"/>
    <property type="molecule type" value="Genomic_DNA"/>
</dbReference>
<dbReference type="Pfam" id="PF13432">
    <property type="entry name" value="TPR_16"/>
    <property type="match status" value="1"/>
</dbReference>
<dbReference type="AlphaFoldDB" id="A0A9N7MVH3"/>
<dbReference type="PANTHER" id="PTHR22767:SF3">
    <property type="entry name" value="N-ALPHA-ACETYLTRANSFERASE 25, NATB AUXILIARY SUBUNIT"/>
    <property type="match status" value="1"/>
</dbReference>
<keyword evidence="4" id="KW-1185">Reference proteome</keyword>
<dbReference type="SMART" id="SM00028">
    <property type="entry name" value="TPR"/>
    <property type="match status" value="2"/>
</dbReference>